<dbReference type="Proteomes" id="UP000248616">
    <property type="component" value="Unassembled WGS sequence"/>
</dbReference>
<evidence type="ECO:0000313" key="3">
    <source>
        <dbReference type="EMBL" id="PZV38906.1"/>
    </source>
</evidence>
<comment type="caution">
    <text evidence="3">The sequence shown here is derived from an EMBL/GenBank/DDBJ whole genome shotgun (WGS) entry which is preliminary data.</text>
</comment>
<dbReference type="OrthoDB" id="7356451at2"/>
<keyword evidence="4" id="KW-1185">Reference proteome</keyword>
<proteinExistence type="predicted"/>
<dbReference type="EMBL" id="MZXV01000016">
    <property type="protein sequence ID" value="PZV38906.1"/>
    <property type="molecule type" value="Genomic_DNA"/>
</dbReference>
<evidence type="ECO:0000259" key="2">
    <source>
        <dbReference type="Pfam" id="PF07811"/>
    </source>
</evidence>
<feature type="transmembrane region" description="Helical" evidence="1">
    <location>
        <begin position="26"/>
        <end position="49"/>
    </location>
</feature>
<evidence type="ECO:0000256" key="1">
    <source>
        <dbReference type="SAM" id="Phobius"/>
    </source>
</evidence>
<sequence length="151" mass="16146">MSTRSSRSSIICQATRKFQEESGTSAVEFALLSPIFILLLLGMVAYGIYFGAANSIQQIAADAARTAIAGLNQTERQTLVASFVTNNAGGYPFVDASKLTYQANDSVADGSQFVVSIQYDARNLPIWNLFPGIAMPGSTIKRQSTIRVGGI</sequence>
<keyword evidence="1" id="KW-0472">Membrane</keyword>
<dbReference type="RefSeq" id="WP_111543864.1">
    <property type="nucleotide sequence ID" value="NZ_MZXV01000016.1"/>
</dbReference>
<keyword evidence="1" id="KW-0812">Transmembrane</keyword>
<gene>
    <name evidence="3" type="ORF">B5V02_08805</name>
</gene>
<organism evidence="3 4">
    <name type="scientific">Mesorhizobium kowhaii</name>
    <dbReference type="NCBI Taxonomy" id="1300272"/>
    <lineage>
        <taxon>Bacteria</taxon>
        <taxon>Pseudomonadati</taxon>
        <taxon>Pseudomonadota</taxon>
        <taxon>Alphaproteobacteria</taxon>
        <taxon>Hyphomicrobiales</taxon>
        <taxon>Phyllobacteriaceae</taxon>
        <taxon>Mesorhizobium</taxon>
    </lineage>
</organism>
<protein>
    <recommendedName>
        <fullName evidence="2">TadE-like domain-containing protein</fullName>
    </recommendedName>
</protein>
<reference evidence="4" key="1">
    <citation type="submission" date="2017-03" db="EMBL/GenBank/DDBJ databases">
        <authorList>
            <person name="Safronova V.I."/>
            <person name="Sazanova A.L."/>
            <person name="Chirak E.R."/>
        </authorList>
    </citation>
    <scope>NUCLEOTIDE SEQUENCE [LARGE SCALE GENOMIC DNA]</scope>
    <source>
        <strain evidence="4">Ach-343</strain>
    </source>
</reference>
<evidence type="ECO:0000313" key="4">
    <source>
        <dbReference type="Proteomes" id="UP000248616"/>
    </source>
</evidence>
<accession>A0A2W7E6S6</accession>
<dbReference type="Pfam" id="PF07811">
    <property type="entry name" value="TadE"/>
    <property type="match status" value="1"/>
</dbReference>
<dbReference type="InterPro" id="IPR012495">
    <property type="entry name" value="TadE-like_dom"/>
</dbReference>
<dbReference type="AlphaFoldDB" id="A0A2W7E6S6"/>
<feature type="domain" description="TadE-like" evidence="2">
    <location>
        <begin position="23"/>
        <end position="65"/>
    </location>
</feature>
<name>A0A2W7E6S6_9HYPH</name>
<keyword evidence="1" id="KW-1133">Transmembrane helix</keyword>